<name>A0A8H7C7R0_AGABI</name>
<evidence type="ECO:0008006" key="4">
    <source>
        <dbReference type="Google" id="ProtNLM"/>
    </source>
</evidence>
<dbReference type="GO" id="GO:0000964">
    <property type="term" value="P:mitochondrial RNA 5'-end processing"/>
    <property type="evidence" value="ECO:0007669"/>
    <property type="project" value="TreeGrafter"/>
</dbReference>
<reference evidence="2 3" key="1">
    <citation type="journal article" name="Sci. Rep.">
        <title>Telomere-to-telomere assembled and centromere annotated genomes of the two main subspecies of the button mushroom Agaricus bisporus reveal especially polymorphic chromosome ends.</title>
        <authorList>
            <person name="Sonnenberg A.S.M."/>
            <person name="Sedaghat-Telgerd N."/>
            <person name="Lavrijssen B."/>
            <person name="Ohm R.A."/>
            <person name="Hendrickx P.M."/>
            <person name="Scholtmeijer K."/>
            <person name="Baars J.J.P."/>
            <person name="van Peer A."/>
        </authorList>
    </citation>
    <scope>NUCLEOTIDE SEQUENCE [LARGE SCALE GENOMIC DNA]</scope>
    <source>
        <strain evidence="2 3">H119_p4</strain>
    </source>
</reference>
<protein>
    <recommendedName>
        <fullName evidence="4">Pet127-domain-containing protein</fullName>
    </recommendedName>
</protein>
<evidence type="ECO:0000313" key="3">
    <source>
        <dbReference type="Proteomes" id="UP000629468"/>
    </source>
</evidence>
<dbReference type="Pfam" id="PF08634">
    <property type="entry name" value="Pet127"/>
    <property type="match status" value="1"/>
</dbReference>
<gene>
    <name evidence="2" type="ORF">Agabi119p4_7431</name>
</gene>
<evidence type="ECO:0000256" key="1">
    <source>
        <dbReference type="SAM" id="MobiDB-lite"/>
    </source>
</evidence>
<dbReference type="InterPro" id="IPR013943">
    <property type="entry name" value="Pet127"/>
</dbReference>
<evidence type="ECO:0000313" key="2">
    <source>
        <dbReference type="EMBL" id="KAF7768188.1"/>
    </source>
</evidence>
<dbReference type="Proteomes" id="UP000629468">
    <property type="component" value="Unassembled WGS sequence"/>
</dbReference>
<comment type="caution">
    <text evidence="2">The sequence shown here is derived from an EMBL/GenBank/DDBJ whole genome shotgun (WGS) entry which is preliminary data.</text>
</comment>
<dbReference type="PANTHER" id="PTHR31014">
    <property type="entry name" value="MITOCHONDRIAL TRANSLATION SYSTEM COMPONENT PET127-RELATED"/>
    <property type="match status" value="1"/>
</dbReference>
<accession>A0A8H7C7R0</accession>
<organism evidence="2 3">
    <name type="scientific">Agaricus bisporus var. burnettii</name>
    <dbReference type="NCBI Taxonomy" id="192524"/>
    <lineage>
        <taxon>Eukaryota</taxon>
        <taxon>Fungi</taxon>
        <taxon>Dikarya</taxon>
        <taxon>Basidiomycota</taxon>
        <taxon>Agaricomycotina</taxon>
        <taxon>Agaricomycetes</taxon>
        <taxon>Agaricomycetidae</taxon>
        <taxon>Agaricales</taxon>
        <taxon>Agaricineae</taxon>
        <taxon>Agaricaceae</taxon>
        <taxon>Agaricus</taxon>
    </lineage>
</organism>
<feature type="compositionally biased region" description="Basic residues" evidence="1">
    <location>
        <begin position="71"/>
        <end position="95"/>
    </location>
</feature>
<sequence>MNILLRRSALQRSARFPPLRRLFTPPNATPLPAGALARLLEPPLPNVKPTGKALSTAHGTEDNEPSGPEKPKKKSKKEKKKKGAKAASTRPKRQRTTLDAPAGKGHTTLEATKPVEAGQTVASNSTAFVSGWGKDELTPSSFPEDPSIFQLEKQKWMDKRAREDLRELDRIPFEDQVSPLMFDRRIEGVLRPDKMPSVLQEVAPPSPQRPVAQLEHKLDRVLFNPGVHWLRDSRSRVYNFDPYLQDIPPVTDFAFERLPGFVPSSSDTDITTLLHDHDKKFSGSTSSLSGMLCHIYFLMCGDRFVDLGTLSRDMQGEKRSFTPGQRMAASVVFNHKDGRYMIDSSAEKNDDAEKNILLWLGTLLEKFLTVPKEQFAGYLRSNTDVALPEKSTMRDAFRFSKSDKFIMRSQLDCRDPRLPGTGVFDIKTRACISIRLDLFNFEENSGYLIRKQYGRYESFEREYYDLIRSAFLKYQFQARIGNMDGVIVAYHNTKQMFGFQYVPLEEMDERLFGPGEGLGDRVFKGCVGIMENLAEEIVGCFPGKSVKATLETLEFSGVLNAWVEPLEWDEKEDGERPIKQIQVRTWSYLDSQITKPYEAYREWNQEWSVRWQIAHLIASQAEIRGELMEAQNRRSRAWAVPSGVDPEDLKEWYESLNFSGGEGGSEVPFDPEKFSDGVDETLEFFRRLARQGRLETERIRELEEGKPRHVLGQTCEEEGLEK</sequence>
<dbReference type="AlphaFoldDB" id="A0A8H7C7R0"/>
<feature type="region of interest" description="Disordered" evidence="1">
    <location>
        <begin position="20"/>
        <end position="112"/>
    </location>
</feature>
<dbReference type="GO" id="GO:0005740">
    <property type="term" value="C:mitochondrial envelope"/>
    <property type="evidence" value="ECO:0007669"/>
    <property type="project" value="TreeGrafter"/>
</dbReference>
<proteinExistence type="predicted"/>
<dbReference type="EMBL" id="JABXXO010000010">
    <property type="protein sequence ID" value="KAF7768188.1"/>
    <property type="molecule type" value="Genomic_DNA"/>
</dbReference>
<dbReference type="PANTHER" id="PTHR31014:SF0">
    <property type="entry name" value="MITOCHONDRIAL TRANSLATION SYSTEM COMPONENT PET127-RELATED"/>
    <property type="match status" value="1"/>
</dbReference>